<sequence length="196" mass="21865">MDSQLLSSKNSRPLRLPDELLLNILRLSKTSSDKINLAMTSTKSGNFDILRACLKVGAPLDCHPSDRIDQWKARPLVRAIFKQNPGVVDWLLAHGASPNEIEGDGEAVQRTPLHYAVEAALFPRDGSDLVQSYRRGRAMFVPTLDSLLLKARWISAALRRAGANDDTIDPDQREHLDSIQTGRPCCPQHKPHYHEA</sequence>
<evidence type="ECO:0000256" key="1">
    <source>
        <dbReference type="SAM" id="MobiDB-lite"/>
    </source>
</evidence>
<dbReference type="SUPFAM" id="SSF48403">
    <property type="entry name" value="Ankyrin repeat"/>
    <property type="match status" value="1"/>
</dbReference>
<dbReference type="Gene3D" id="1.25.40.20">
    <property type="entry name" value="Ankyrin repeat-containing domain"/>
    <property type="match status" value="1"/>
</dbReference>
<proteinExistence type="predicted"/>
<dbReference type="OrthoDB" id="194358at2759"/>
<dbReference type="AlphaFoldDB" id="A0A9W8RM59"/>
<comment type="caution">
    <text evidence="2">The sequence shown here is derived from an EMBL/GenBank/DDBJ whole genome shotgun (WGS) entry which is preliminary data.</text>
</comment>
<accession>A0A9W8RM59</accession>
<evidence type="ECO:0000313" key="3">
    <source>
        <dbReference type="Proteomes" id="UP001152049"/>
    </source>
</evidence>
<feature type="region of interest" description="Disordered" evidence="1">
    <location>
        <begin position="177"/>
        <end position="196"/>
    </location>
</feature>
<reference evidence="2" key="1">
    <citation type="submission" date="2022-09" db="EMBL/GenBank/DDBJ databases">
        <title>Fusarium specimens isolated from Avocado Roots.</title>
        <authorList>
            <person name="Stajich J."/>
            <person name="Roper C."/>
            <person name="Heimlech-Rivalta G."/>
        </authorList>
    </citation>
    <scope>NUCLEOTIDE SEQUENCE</scope>
    <source>
        <strain evidence="2">CF00136</strain>
    </source>
</reference>
<name>A0A9W8RM59_9HYPO</name>
<dbReference type="Proteomes" id="UP001152049">
    <property type="component" value="Unassembled WGS sequence"/>
</dbReference>
<gene>
    <name evidence="2" type="ORF">NW762_012560</name>
</gene>
<protein>
    <recommendedName>
        <fullName evidence="4">Ankyrin repeat protein</fullName>
    </recommendedName>
</protein>
<organism evidence="2 3">
    <name type="scientific">Fusarium torreyae</name>
    <dbReference type="NCBI Taxonomy" id="1237075"/>
    <lineage>
        <taxon>Eukaryota</taxon>
        <taxon>Fungi</taxon>
        <taxon>Dikarya</taxon>
        <taxon>Ascomycota</taxon>
        <taxon>Pezizomycotina</taxon>
        <taxon>Sordariomycetes</taxon>
        <taxon>Hypocreomycetidae</taxon>
        <taxon>Hypocreales</taxon>
        <taxon>Nectriaceae</taxon>
        <taxon>Fusarium</taxon>
    </lineage>
</organism>
<evidence type="ECO:0008006" key="4">
    <source>
        <dbReference type="Google" id="ProtNLM"/>
    </source>
</evidence>
<keyword evidence="3" id="KW-1185">Reference proteome</keyword>
<evidence type="ECO:0000313" key="2">
    <source>
        <dbReference type="EMBL" id="KAJ4248722.1"/>
    </source>
</evidence>
<dbReference type="InterPro" id="IPR036770">
    <property type="entry name" value="Ankyrin_rpt-contain_sf"/>
</dbReference>
<dbReference type="EMBL" id="JAOQAZ010000035">
    <property type="protein sequence ID" value="KAJ4248722.1"/>
    <property type="molecule type" value="Genomic_DNA"/>
</dbReference>